<accession>A0A1X1TJG2</accession>
<name>A0A1X1TJG2_9MYCO</name>
<dbReference type="EMBL" id="LQOS01000011">
    <property type="protein sequence ID" value="ORV44714.1"/>
    <property type="molecule type" value="Genomic_DNA"/>
</dbReference>
<dbReference type="Proteomes" id="UP000467201">
    <property type="component" value="Chromosome"/>
</dbReference>
<evidence type="ECO:0000313" key="4">
    <source>
        <dbReference type="Proteomes" id="UP000467201"/>
    </source>
</evidence>
<sequence length="127" mass="12653">MAEHAEALVRRTKKLGIMGLGAVAVTGAFLAFGAGTAGADVDDVEGDPAAPSAFPVAEDGIRVADVGVVNAGPSEVRAADIGAPLPPAGGESKDSLRAVPSVTAGELGWGPIDDNIFDSGGPELFEW</sequence>
<dbReference type="KEGG" id="mdr:MDOR_30140"/>
<dbReference type="AlphaFoldDB" id="A0A1X1TJG2"/>
<evidence type="ECO:0000313" key="2">
    <source>
        <dbReference type="EMBL" id="ORV44714.1"/>
    </source>
</evidence>
<gene>
    <name evidence="2" type="ORF">AWC01_03115</name>
    <name evidence="1" type="ORF">MDOR_30140</name>
</gene>
<organism evidence="2 3">
    <name type="scientific">Mycolicibacterium doricum</name>
    <dbReference type="NCBI Taxonomy" id="126673"/>
    <lineage>
        <taxon>Bacteria</taxon>
        <taxon>Bacillati</taxon>
        <taxon>Actinomycetota</taxon>
        <taxon>Actinomycetes</taxon>
        <taxon>Mycobacteriales</taxon>
        <taxon>Mycobacteriaceae</taxon>
        <taxon>Mycolicibacterium</taxon>
    </lineage>
</organism>
<evidence type="ECO:0000313" key="1">
    <source>
        <dbReference type="EMBL" id="BBZ08845.1"/>
    </source>
</evidence>
<keyword evidence="3" id="KW-1185">Reference proteome</keyword>
<dbReference type="Proteomes" id="UP000193564">
    <property type="component" value="Unassembled WGS sequence"/>
</dbReference>
<reference evidence="1 4" key="2">
    <citation type="journal article" date="2019" name="Emerg. Microbes Infect.">
        <title>Comprehensive subspecies identification of 175 nontuberculous mycobacteria species based on 7547 genomic profiles.</title>
        <authorList>
            <person name="Matsumoto Y."/>
            <person name="Kinjo T."/>
            <person name="Motooka D."/>
            <person name="Nabeya D."/>
            <person name="Jung N."/>
            <person name="Uechi K."/>
            <person name="Horii T."/>
            <person name="Iida T."/>
            <person name="Fujita J."/>
            <person name="Nakamura S."/>
        </authorList>
    </citation>
    <scope>NUCLEOTIDE SEQUENCE [LARGE SCALE GENOMIC DNA]</scope>
    <source>
        <strain evidence="1 4">JCM 12405</strain>
    </source>
</reference>
<evidence type="ECO:0000313" key="3">
    <source>
        <dbReference type="Proteomes" id="UP000193564"/>
    </source>
</evidence>
<dbReference type="RefSeq" id="WP_085188098.1">
    <property type="nucleotide sequence ID" value="NZ_AP022605.1"/>
</dbReference>
<reference evidence="1" key="3">
    <citation type="submission" date="2020-02" db="EMBL/GenBank/DDBJ databases">
        <authorList>
            <person name="Matsumoto Y."/>
            <person name="Motooka D."/>
            <person name="Nakamura S."/>
        </authorList>
    </citation>
    <scope>NUCLEOTIDE SEQUENCE</scope>
    <source>
        <strain evidence="1">JCM 12405</strain>
    </source>
</reference>
<proteinExistence type="predicted"/>
<dbReference type="EMBL" id="AP022605">
    <property type="protein sequence ID" value="BBZ08845.1"/>
    <property type="molecule type" value="Genomic_DNA"/>
</dbReference>
<protein>
    <submittedName>
        <fullName evidence="2">Uncharacterized protein</fullName>
    </submittedName>
</protein>
<reference evidence="2 3" key="1">
    <citation type="submission" date="2016-01" db="EMBL/GenBank/DDBJ databases">
        <title>The new phylogeny of the genus Mycobacterium.</title>
        <authorList>
            <person name="Tarcisio F."/>
            <person name="Conor M."/>
            <person name="Antonella G."/>
            <person name="Elisabetta G."/>
            <person name="Giulia F.S."/>
            <person name="Sara T."/>
            <person name="Anna F."/>
            <person name="Clotilde B."/>
            <person name="Roberto B."/>
            <person name="Veronica D.S."/>
            <person name="Fabio R."/>
            <person name="Monica P."/>
            <person name="Olivier J."/>
            <person name="Enrico T."/>
            <person name="Nicola S."/>
        </authorList>
    </citation>
    <scope>NUCLEOTIDE SEQUENCE [LARGE SCALE GENOMIC DNA]</scope>
    <source>
        <strain evidence="2 3">DSM 44339</strain>
    </source>
</reference>